<sequence>MEIVKSKKARKTLSIPVRGTLAADHVSTIHPSSKAPTVLPSGDTCNPDIHEKEPAGAATSRTDPNVVPVGIVNKRGQRRSSSRASGSDSGGRFPPSPTII</sequence>
<reference evidence="1 2" key="1">
    <citation type="journal article" date="2024" name="Plant Biotechnol. J.">
        <title>Genome and CRISPR/Cas9 system of a widespread forest tree (Populus alba) in the world.</title>
        <authorList>
            <person name="Liu Y.J."/>
            <person name="Jiang P.F."/>
            <person name="Han X.M."/>
            <person name="Li X.Y."/>
            <person name="Wang H.M."/>
            <person name="Wang Y.J."/>
            <person name="Wang X.X."/>
            <person name="Zeng Q.Y."/>
        </authorList>
    </citation>
    <scope>NUCLEOTIDE SEQUENCE [LARGE SCALE GENOMIC DNA]</scope>
    <source>
        <strain evidence="2">cv. PAL-ZL1</strain>
    </source>
</reference>
<evidence type="ECO:0000313" key="2">
    <source>
        <dbReference type="Proteomes" id="UP000309997"/>
    </source>
</evidence>
<comment type="caution">
    <text evidence="1">The sequence shown here is derived from an EMBL/GenBank/DDBJ whole genome shotgun (WGS) entry which is preliminary data.</text>
</comment>
<keyword evidence="2" id="KW-1185">Reference proteome</keyword>
<dbReference type="Proteomes" id="UP000309997">
    <property type="component" value="Unassembled WGS sequence"/>
</dbReference>
<dbReference type="EMBL" id="RCHU02000014">
    <property type="protein sequence ID" value="KAL3573173.1"/>
    <property type="molecule type" value="Genomic_DNA"/>
</dbReference>
<protein>
    <submittedName>
        <fullName evidence="1">Uncharacterized protein</fullName>
    </submittedName>
</protein>
<accession>A0ACC4B3L8</accession>
<proteinExistence type="predicted"/>
<evidence type="ECO:0000313" key="1">
    <source>
        <dbReference type="EMBL" id="KAL3573173.1"/>
    </source>
</evidence>
<gene>
    <name evidence="1" type="ORF">D5086_027077</name>
</gene>
<organism evidence="1 2">
    <name type="scientific">Populus alba</name>
    <name type="common">White poplar</name>
    <dbReference type="NCBI Taxonomy" id="43335"/>
    <lineage>
        <taxon>Eukaryota</taxon>
        <taxon>Viridiplantae</taxon>
        <taxon>Streptophyta</taxon>
        <taxon>Embryophyta</taxon>
        <taxon>Tracheophyta</taxon>
        <taxon>Spermatophyta</taxon>
        <taxon>Magnoliopsida</taxon>
        <taxon>eudicotyledons</taxon>
        <taxon>Gunneridae</taxon>
        <taxon>Pentapetalae</taxon>
        <taxon>rosids</taxon>
        <taxon>fabids</taxon>
        <taxon>Malpighiales</taxon>
        <taxon>Salicaceae</taxon>
        <taxon>Saliceae</taxon>
        <taxon>Populus</taxon>
    </lineage>
</organism>
<name>A0ACC4B3L8_POPAL</name>